<proteinExistence type="predicted"/>
<dbReference type="EMBL" id="KP706802">
    <property type="protein sequence ID" value="AKD28140.1"/>
    <property type="molecule type" value="Genomic_DNA"/>
</dbReference>
<organism evidence="2">
    <name type="scientific">Glypta fumiferanae</name>
    <dbReference type="NCBI Taxonomy" id="389681"/>
    <lineage>
        <taxon>Eukaryota</taxon>
        <taxon>Metazoa</taxon>
        <taxon>Ecdysozoa</taxon>
        <taxon>Arthropoda</taxon>
        <taxon>Hexapoda</taxon>
        <taxon>Insecta</taxon>
        <taxon>Pterygota</taxon>
        <taxon>Neoptera</taxon>
        <taxon>Endopterygota</taxon>
        <taxon>Hymenoptera</taxon>
        <taxon>Apocrita</taxon>
        <taxon>Ichneumonoidea</taxon>
        <taxon>Ichneumonidae</taxon>
        <taxon>Banchinae</taxon>
        <taxon>Glypta</taxon>
    </lineage>
</organism>
<evidence type="ECO:0000256" key="1">
    <source>
        <dbReference type="SAM" id="MobiDB-lite"/>
    </source>
</evidence>
<dbReference type="AlphaFoldDB" id="A0A0F6Q8X8"/>
<reference evidence="2" key="1">
    <citation type="journal article" date="2015" name="J. Virol.">
        <title>Genomic and Proteomic Analyses Indicate that Banchine and Campoplegine Polydnaviruses Have Similar, if Not Identical, Viral Ancestors.</title>
        <authorList>
            <person name="Beliveau C."/>
            <person name="Cohen A."/>
            <person name="Stewart D."/>
            <person name="Periquet G."/>
            <person name="Djoumad A."/>
            <person name="Kuhn L."/>
            <person name="Stoltz D."/>
            <person name="Volkoff A.-N."/>
            <person name="Herniou E."/>
            <person name="Drezen J.-M."/>
            <person name="Cusson M."/>
        </authorList>
    </citation>
    <scope>NUCLEOTIDE SEQUENCE</scope>
</reference>
<feature type="compositionally biased region" description="Polar residues" evidence="1">
    <location>
        <begin position="106"/>
        <end position="117"/>
    </location>
</feature>
<feature type="region of interest" description="Disordered" evidence="1">
    <location>
        <begin position="93"/>
        <end position="117"/>
    </location>
</feature>
<accession>A0A0F6Q8X8</accession>
<sequence>MRGSDPVGLDDRWKIDRFRFKPDSKYFGALHDAINRFGSNASHDKEKFETHGNETLKRWKISTRSSTDLPVKPDVTSAHSHLYRLKLYRPKYSTEKTKTLPKKNSSRTTLPNENTVE</sequence>
<protein>
    <submittedName>
        <fullName evidence="2">Uncharacterized protein</fullName>
    </submittedName>
</protein>
<name>A0A0F6Q8X8_9HYME</name>
<evidence type="ECO:0000313" key="2">
    <source>
        <dbReference type="EMBL" id="AKD28140.1"/>
    </source>
</evidence>